<dbReference type="Pfam" id="PF01936">
    <property type="entry name" value="NYN"/>
    <property type="match status" value="1"/>
</dbReference>
<keyword evidence="3" id="KW-1185">Reference proteome</keyword>
<dbReference type="InterPro" id="IPR021139">
    <property type="entry name" value="NYN"/>
</dbReference>
<dbReference type="AlphaFoldDB" id="A0A812JRP9"/>
<evidence type="ECO:0000313" key="2">
    <source>
        <dbReference type="EMBL" id="CAE7212147.1"/>
    </source>
</evidence>
<dbReference type="EMBL" id="CAJNIZ010002571">
    <property type="protein sequence ID" value="CAE7212147.1"/>
    <property type="molecule type" value="Genomic_DNA"/>
</dbReference>
<reference evidence="2" key="1">
    <citation type="submission" date="2021-02" db="EMBL/GenBank/DDBJ databases">
        <authorList>
            <person name="Dougan E. K."/>
            <person name="Rhodes N."/>
            <person name="Thang M."/>
            <person name="Chan C."/>
        </authorList>
    </citation>
    <scope>NUCLEOTIDE SEQUENCE</scope>
</reference>
<accession>A0A812JRP9</accession>
<gene>
    <name evidence="2" type="ORF">SPIL2461_LOCUS2371</name>
</gene>
<evidence type="ECO:0000259" key="1">
    <source>
        <dbReference type="Pfam" id="PF01936"/>
    </source>
</evidence>
<sequence>AHFQDVCSDVHMDIADVARLLQDESSRSEVARLMVDRLLKYTDYHAFEKLMHRHYWAMVKEVRLFWDIENVGWDDMQQNGREVVRALRNFLDTKNIGGFAAQMWAVAPTWRFADHPHVVDDLEDAAIRAVNCKSKPEAADHVIKGEIEKAALLYGKYQVPASSIVFIVITSDQDFTDVLQKLQYSGYKTVLIHNAKDGSRHVDMMSLHASHAYTWKEVLPPSFRPAPCPARKSGKSDWQKLVDWARGRVHPPVWVNGMEDQEHIWLISLQFGRGLFPKEICLSKGETRNAAAGTALEALAQLLGQQAEANIEQRALHATLSKTCQAEPT</sequence>
<proteinExistence type="predicted"/>
<dbReference type="Proteomes" id="UP000649617">
    <property type="component" value="Unassembled WGS sequence"/>
</dbReference>
<name>A0A812JRP9_SYMPI</name>
<evidence type="ECO:0000313" key="3">
    <source>
        <dbReference type="Proteomes" id="UP000649617"/>
    </source>
</evidence>
<organism evidence="2 3">
    <name type="scientific">Symbiodinium pilosum</name>
    <name type="common">Dinoflagellate</name>
    <dbReference type="NCBI Taxonomy" id="2952"/>
    <lineage>
        <taxon>Eukaryota</taxon>
        <taxon>Sar</taxon>
        <taxon>Alveolata</taxon>
        <taxon>Dinophyceae</taxon>
        <taxon>Suessiales</taxon>
        <taxon>Symbiodiniaceae</taxon>
        <taxon>Symbiodinium</taxon>
    </lineage>
</organism>
<dbReference type="GO" id="GO:0004540">
    <property type="term" value="F:RNA nuclease activity"/>
    <property type="evidence" value="ECO:0007669"/>
    <property type="project" value="InterPro"/>
</dbReference>
<feature type="non-terminal residue" evidence="2">
    <location>
        <position position="1"/>
    </location>
</feature>
<dbReference type="OrthoDB" id="549353at2759"/>
<comment type="caution">
    <text evidence="2">The sequence shown here is derived from an EMBL/GenBank/DDBJ whole genome shotgun (WGS) entry which is preliminary data.</text>
</comment>
<feature type="domain" description="NYN" evidence="1">
    <location>
        <begin position="62"/>
        <end position="193"/>
    </location>
</feature>
<protein>
    <recommendedName>
        <fullName evidence="1">NYN domain-containing protein</fullName>
    </recommendedName>
</protein>